<dbReference type="GO" id="GO:0005737">
    <property type="term" value="C:cytoplasm"/>
    <property type="evidence" value="ECO:0007669"/>
    <property type="project" value="TreeGrafter"/>
</dbReference>
<protein>
    <submittedName>
        <fullName evidence="1">NagD protein</fullName>
    </submittedName>
</protein>
<organism evidence="1 2">
    <name type="scientific">Microbacterium immunditiarum</name>
    <dbReference type="NCBI Taxonomy" id="337480"/>
    <lineage>
        <taxon>Bacteria</taxon>
        <taxon>Bacillati</taxon>
        <taxon>Actinomycetota</taxon>
        <taxon>Actinomycetes</taxon>
        <taxon>Micrococcales</taxon>
        <taxon>Microbacteriaceae</taxon>
        <taxon>Microbacterium</taxon>
    </lineage>
</organism>
<dbReference type="SUPFAM" id="SSF56784">
    <property type="entry name" value="HAD-like"/>
    <property type="match status" value="1"/>
</dbReference>
<dbReference type="PANTHER" id="PTHR19288">
    <property type="entry name" value="4-NITROPHENYLPHOSPHATASE-RELATED"/>
    <property type="match status" value="1"/>
</dbReference>
<reference evidence="1 2" key="1">
    <citation type="submission" date="2020-07" db="EMBL/GenBank/DDBJ databases">
        <title>Sequencing the genomes of 1000 actinobacteria strains.</title>
        <authorList>
            <person name="Klenk H.-P."/>
        </authorList>
    </citation>
    <scope>NUCLEOTIDE SEQUENCE [LARGE SCALE GENOMIC DNA]</scope>
    <source>
        <strain evidence="1 2">DSM 24662</strain>
    </source>
</reference>
<name>A0A7Y9KKR3_9MICO</name>
<dbReference type="Pfam" id="PF13344">
    <property type="entry name" value="Hydrolase_6"/>
    <property type="match status" value="1"/>
</dbReference>
<dbReference type="InterPro" id="IPR023214">
    <property type="entry name" value="HAD_sf"/>
</dbReference>
<dbReference type="Pfam" id="PF13242">
    <property type="entry name" value="Hydrolase_like"/>
    <property type="match status" value="1"/>
</dbReference>
<proteinExistence type="predicted"/>
<dbReference type="InterPro" id="IPR036412">
    <property type="entry name" value="HAD-like_sf"/>
</dbReference>
<dbReference type="PANTHER" id="PTHR19288:SF46">
    <property type="entry name" value="HALOACID DEHALOGENASE-LIKE HYDROLASE DOMAIN-CONTAINING PROTEIN 2"/>
    <property type="match status" value="1"/>
</dbReference>
<dbReference type="InterPro" id="IPR006357">
    <property type="entry name" value="HAD-SF_hydro_IIA"/>
</dbReference>
<dbReference type="NCBIfam" id="TIGR01460">
    <property type="entry name" value="HAD-SF-IIA"/>
    <property type="match status" value="1"/>
</dbReference>
<dbReference type="GO" id="GO:0016791">
    <property type="term" value="F:phosphatase activity"/>
    <property type="evidence" value="ECO:0007669"/>
    <property type="project" value="TreeGrafter"/>
</dbReference>
<keyword evidence="2" id="KW-1185">Reference proteome</keyword>
<dbReference type="RefSeq" id="WP_179488094.1">
    <property type="nucleotide sequence ID" value="NZ_JACCBV010000001.1"/>
</dbReference>
<comment type="caution">
    <text evidence="1">The sequence shown here is derived from an EMBL/GenBank/DDBJ whole genome shotgun (WGS) entry which is preliminary data.</text>
</comment>
<dbReference type="AlphaFoldDB" id="A0A7Y9KKR3"/>
<gene>
    <name evidence="1" type="ORF">BJ991_001057</name>
</gene>
<sequence length="274" mass="28948">MTNVVPSAGLLPVPAYRGYAFDLDGTIYLGDRLISGADALVDRLRRRGARVVFVTNKPLDTAADYAAKLSSLGIVAEEPDIVTALDSVGRYLDREHPGAAVLPLAEPLVHDWLERRGHKVTDDPRAANVVLVSFDRTFDYDKLRRGFDAIRHGAVLVGTNPDPYCPTPEGGLPDCGALLAALETATGVAAAAVLGKPSRDMAECFLDRLGVHAAEAVMVGDRLLTDIAMAREAGMRSALVLSGATTKEALRDSDIVPDHVLLDVTGLSGPTAAG</sequence>
<evidence type="ECO:0000313" key="1">
    <source>
        <dbReference type="EMBL" id="NYE19029.1"/>
    </source>
</evidence>
<dbReference type="EMBL" id="JACCBV010000001">
    <property type="protein sequence ID" value="NYE19029.1"/>
    <property type="molecule type" value="Genomic_DNA"/>
</dbReference>
<accession>A0A7Y9KKR3</accession>
<dbReference type="Gene3D" id="3.40.50.1000">
    <property type="entry name" value="HAD superfamily/HAD-like"/>
    <property type="match status" value="2"/>
</dbReference>
<evidence type="ECO:0000313" key="2">
    <source>
        <dbReference type="Proteomes" id="UP000576969"/>
    </source>
</evidence>
<dbReference type="Proteomes" id="UP000576969">
    <property type="component" value="Unassembled WGS sequence"/>
</dbReference>